<dbReference type="GO" id="GO:0016597">
    <property type="term" value="F:amino acid binding"/>
    <property type="evidence" value="ECO:0007669"/>
    <property type="project" value="TreeGrafter"/>
</dbReference>
<dbReference type="SUPFAM" id="SSF55909">
    <property type="entry name" value="Pentein"/>
    <property type="match status" value="1"/>
</dbReference>
<dbReference type="GeneID" id="37045201"/>
<dbReference type="PANTHER" id="PTHR12737">
    <property type="entry name" value="DIMETHYLARGININE DIMETHYLAMINOHYDROLASE"/>
    <property type="match status" value="1"/>
</dbReference>
<dbReference type="Proteomes" id="UP000245768">
    <property type="component" value="Unassembled WGS sequence"/>
</dbReference>
<dbReference type="EMBL" id="KZ819637">
    <property type="protein sequence ID" value="PWN89703.1"/>
    <property type="molecule type" value="Genomic_DNA"/>
</dbReference>
<evidence type="ECO:0000256" key="2">
    <source>
        <dbReference type="ARBA" id="ARBA00022801"/>
    </source>
</evidence>
<feature type="active site" description="Proton donor" evidence="3">
    <location>
        <position position="180"/>
    </location>
</feature>
<dbReference type="Gene3D" id="3.75.10.10">
    <property type="entry name" value="L-arginine/glycine Amidinotransferase, Chain A"/>
    <property type="match status" value="1"/>
</dbReference>
<dbReference type="GO" id="GO:0016403">
    <property type="term" value="F:dimethylargininase activity"/>
    <property type="evidence" value="ECO:0007669"/>
    <property type="project" value="TreeGrafter"/>
</dbReference>
<comment type="similarity">
    <text evidence="1">Belongs to the DDAH family.</text>
</comment>
<evidence type="ECO:0000256" key="3">
    <source>
        <dbReference type="PIRSR" id="PIRSR633199-1"/>
    </source>
</evidence>
<dbReference type="InterPro" id="IPR033199">
    <property type="entry name" value="DDAH-like"/>
</dbReference>
<proteinExistence type="inferred from homology"/>
<dbReference type="RefSeq" id="XP_025376901.1">
    <property type="nucleotide sequence ID" value="XM_025523285.1"/>
</dbReference>
<evidence type="ECO:0000256" key="1">
    <source>
        <dbReference type="ARBA" id="ARBA00008532"/>
    </source>
</evidence>
<feature type="active site" description="Nucleophile" evidence="3">
    <location>
        <position position="267"/>
    </location>
</feature>
<evidence type="ECO:0000313" key="4">
    <source>
        <dbReference type="EMBL" id="PWN89703.1"/>
    </source>
</evidence>
<keyword evidence="5" id="KW-1185">Reference proteome</keyword>
<dbReference type="AlphaFoldDB" id="A0A316YNS0"/>
<dbReference type="PANTHER" id="PTHR12737:SF9">
    <property type="entry name" value="DIMETHYLARGININASE"/>
    <property type="match status" value="1"/>
</dbReference>
<dbReference type="InParanoid" id="A0A316YNS0"/>
<name>A0A316YNS0_9BASI</name>
<sequence>MPVLLLRRPSKNLAQGVVSSHIPDQRAQLDYGEALRQWQGYRAVFEAHGWATQVVGDGDEGLPDAVFVEDSVVAVKNLRGHGGAFILASPGSSMREAEIAAVDAHLAEAKAKNEMPGWSLVRIEKPGTLDGGDVLKVASEGRIYVGRSARTNDEGIRQFTRAVEGLGWRVVVVPVSKALHLKSTVTALADGTIIGAEALLDDVSLFNKFVAMPEPQGVAVVHLDEQGTKLLLSASAPRSAELLRGMGYHVVTADISQFEILEGCPTCLSVRVRV</sequence>
<protein>
    <submittedName>
        <fullName evidence="4">N(G),N(G)-dimethylarginine dimethylaminohydrolase</fullName>
    </submittedName>
</protein>
<dbReference type="STRING" id="215250.A0A316YNS0"/>
<gene>
    <name evidence="4" type="ORF">FA10DRAFT_275798</name>
</gene>
<reference evidence="4 5" key="1">
    <citation type="journal article" date="2018" name="Mol. Biol. Evol.">
        <title>Broad Genomic Sampling Reveals a Smut Pathogenic Ancestry of the Fungal Clade Ustilaginomycotina.</title>
        <authorList>
            <person name="Kijpornyongpan T."/>
            <person name="Mondo S.J."/>
            <person name="Barry K."/>
            <person name="Sandor L."/>
            <person name="Lee J."/>
            <person name="Lipzen A."/>
            <person name="Pangilinan J."/>
            <person name="LaButti K."/>
            <person name="Hainaut M."/>
            <person name="Henrissat B."/>
            <person name="Grigoriev I.V."/>
            <person name="Spatafora J.W."/>
            <person name="Aime M.C."/>
        </authorList>
    </citation>
    <scope>NUCLEOTIDE SEQUENCE [LARGE SCALE GENOMIC DNA]</scope>
    <source>
        <strain evidence="4 5">MCA 4198</strain>
    </source>
</reference>
<evidence type="ECO:0000313" key="5">
    <source>
        <dbReference type="Proteomes" id="UP000245768"/>
    </source>
</evidence>
<dbReference type="GO" id="GO:0006525">
    <property type="term" value="P:arginine metabolic process"/>
    <property type="evidence" value="ECO:0007669"/>
    <property type="project" value="TreeGrafter"/>
</dbReference>
<dbReference type="OrthoDB" id="26679at2759"/>
<dbReference type="GO" id="GO:0000052">
    <property type="term" value="P:citrulline metabolic process"/>
    <property type="evidence" value="ECO:0007669"/>
    <property type="project" value="TreeGrafter"/>
</dbReference>
<dbReference type="GO" id="GO:0045429">
    <property type="term" value="P:positive regulation of nitric oxide biosynthetic process"/>
    <property type="evidence" value="ECO:0007669"/>
    <property type="project" value="TreeGrafter"/>
</dbReference>
<organism evidence="4 5">
    <name type="scientific">Acaromyces ingoldii</name>
    <dbReference type="NCBI Taxonomy" id="215250"/>
    <lineage>
        <taxon>Eukaryota</taxon>
        <taxon>Fungi</taxon>
        <taxon>Dikarya</taxon>
        <taxon>Basidiomycota</taxon>
        <taxon>Ustilaginomycotina</taxon>
        <taxon>Exobasidiomycetes</taxon>
        <taxon>Exobasidiales</taxon>
        <taxon>Cryptobasidiaceae</taxon>
        <taxon>Acaromyces</taxon>
    </lineage>
</organism>
<accession>A0A316YNS0</accession>
<keyword evidence="2 4" id="KW-0378">Hydrolase</keyword>